<dbReference type="KEGG" id="ptm:GSPATT00029847001"/>
<dbReference type="InParanoid" id="A0BKZ9"/>
<sequence>MSSCKTNECQRPPLLALYDKISRLKSLDRILINTGSNFKAKSPQKSPDIRAILDHSKLSIERSKSSKAIDQQLNHQKREQKNDIRKEGQLLQLYLMCMHNSLQNQRLVINLQKKAKIIEPISVFNFWSQPLYIKYVRNQFNQLSELKFINSNQPKLKSKYKFSRYQEELCIALRSVE</sequence>
<dbReference type="EMBL" id="CT868001">
    <property type="protein sequence ID" value="CAK59216.1"/>
    <property type="molecule type" value="Genomic_DNA"/>
</dbReference>
<organism evidence="1 2">
    <name type="scientific">Paramecium tetraurelia</name>
    <dbReference type="NCBI Taxonomy" id="5888"/>
    <lineage>
        <taxon>Eukaryota</taxon>
        <taxon>Sar</taxon>
        <taxon>Alveolata</taxon>
        <taxon>Ciliophora</taxon>
        <taxon>Intramacronucleata</taxon>
        <taxon>Oligohymenophorea</taxon>
        <taxon>Peniculida</taxon>
        <taxon>Parameciidae</taxon>
        <taxon>Paramecium</taxon>
    </lineage>
</organism>
<evidence type="ECO:0000313" key="2">
    <source>
        <dbReference type="Proteomes" id="UP000000600"/>
    </source>
</evidence>
<dbReference type="Proteomes" id="UP000000600">
    <property type="component" value="Unassembled WGS sequence"/>
</dbReference>
<dbReference type="GeneID" id="5012398"/>
<keyword evidence="2" id="KW-1185">Reference proteome</keyword>
<name>A0BKZ9_PARTE</name>
<protein>
    <submittedName>
        <fullName evidence="1">Uncharacterized protein</fullName>
    </submittedName>
</protein>
<gene>
    <name evidence="1" type="ORF">GSPATT00029847001</name>
</gene>
<dbReference type="RefSeq" id="XP_001426614.1">
    <property type="nucleotide sequence ID" value="XM_001426577.1"/>
</dbReference>
<dbReference type="AlphaFoldDB" id="A0BKZ9"/>
<dbReference type="HOGENOM" id="CLU_1520700_0_0_1"/>
<evidence type="ECO:0000313" key="1">
    <source>
        <dbReference type="EMBL" id="CAK59216.1"/>
    </source>
</evidence>
<reference evidence="1 2" key="1">
    <citation type="journal article" date="2006" name="Nature">
        <title>Global trends of whole-genome duplications revealed by the ciliate Paramecium tetraurelia.</title>
        <authorList>
            <consortium name="Genoscope"/>
            <person name="Aury J.-M."/>
            <person name="Jaillon O."/>
            <person name="Duret L."/>
            <person name="Noel B."/>
            <person name="Jubin C."/>
            <person name="Porcel B.M."/>
            <person name="Segurens B."/>
            <person name="Daubin V."/>
            <person name="Anthouard V."/>
            <person name="Aiach N."/>
            <person name="Arnaiz O."/>
            <person name="Billaut A."/>
            <person name="Beisson J."/>
            <person name="Blanc I."/>
            <person name="Bouhouche K."/>
            <person name="Camara F."/>
            <person name="Duharcourt S."/>
            <person name="Guigo R."/>
            <person name="Gogendeau D."/>
            <person name="Katinka M."/>
            <person name="Keller A.-M."/>
            <person name="Kissmehl R."/>
            <person name="Klotz C."/>
            <person name="Koll F."/>
            <person name="Le Moue A."/>
            <person name="Lepere C."/>
            <person name="Malinsky S."/>
            <person name="Nowacki M."/>
            <person name="Nowak J.K."/>
            <person name="Plattner H."/>
            <person name="Poulain J."/>
            <person name="Ruiz F."/>
            <person name="Serrano V."/>
            <person name="Zagulski M."/>
            <person name="Dessen P."/>
            <person name="Betermier M."/>
            <person name="Weissenbach J."/>
            <person name="Scarpelli C."/>
            <person name="Schachter V."/>
            <person name="Sperling L."/>
            <person name="Meyer E."/>
            <person name="Cohen J."/>
            <person name="Wincker P."/>
        </authorList>
    </citation>
    <scope>NUCLEOTIDE SEQUENCE [LARGE SCALE GENOMIC DNA]</scope>
    <source>
        <strain evidence="1 2">Stock d4-2</strain>
    </source>
</reference>
<accession>A0BKZ9</accession>
<proteinExistence type="predicted"/>